<evidence type="ECO:0000256" key="4">
    <source>
        <dbReference type="ARBA" id="ARBA00023239"/>
    </source>
</evidence>
<comment type="similarity">
    <text evidence="2 10">Belongs to the Orn/Lys/Arg decarboxylase class-II family.</text>
</comment>
<evidence type="ECO:0000256" key="2">
    <source>
        <dbReference type="ARBA" id="ARBA00008872"/>
    </source>
</evidence>
<dbReference type="PRINTS" id="PR01182">
    <property type="entry name" value="ORNDCRBXLASE"/>
</dbReference>
<evidence type="ECO:0000256" key="11">
    <source>
        <dbReference type="SAM" id="MobiDB-lite"/>
    </source>
</evidence>
<evidence type="ECO:0000256" key="5">
    <source>
        <dbReference type="ARBA" id="ARBA00034115"/>
    </source>
</evidence>
<evidence type="ECO:0000313" key="14">
    <source>
        <dbReference type="EMBL" id="KAF6000406.1"/>
    </source>
</evidence>
<gene>
    <name evidence="14" type="primary">ODC1</name>
    <name evidence="14" type="ORF">F1559_000890</name>
</gene>
<dbReference type="GO" id="GO:0005737">
    <property type="term" value="C:cytoplasm"/>
    <property type="evidence" value="ECO:0007669"/>
    <property type="project" value="TreeGrafter"/>
</dbReference>
<evidence type="ECO:0000259" key="13">
    <source>
        <dbReference type="Pfam" id="PF02784"/>
    </source>
</evidence>
<feature type="active site" description="Proton donor" evidence="9">
    <location>
        <position position="629"/>
    </location>
</feature>
<feature type="modified residue" description="N6-(pyridoxal phosphate)lysine" evidence="9">
    <location>
        <position position="257"/>
    </location>
</feature>
<evidence type="ECO:0000256" key="1">
    <source>
        <dbReference type="ARBA" id="ARBA00001933"/>
    </source>
</evidence>
<keyword evidence="4" id="KW-0456">Lyase</keyword>
<evidence type="ECO:0000259" key="12">
    <source>
        <dbReference type="Pfam" id="PF00278"/>
    </source>
</evidence>
<dbReference type="Proteomes" id="UP000530660">
    <property type="component" value="Unassembled WGS sequence"/>
</dbReference>
<dbReference type="InterPro" id="IPR022644">
    <property type="entry name" value="De-COase2_N"/>
</dbReference>
<dbReference type="Pfam" id="PF00278">
    <property type="entry name" value="Orn_DAP_Arg_deC"/>
    <property type="match status" value="1"/>
</dbReference>
<feature type="domain" description="Orn/DAP/Arg decarboxylase 2 N-terminal" evidence="13">
    <location>
        <begin position="407"/>
        <end position="544"/>
    </location>
</feature>
<dbReference type="InterPro" id="IPR002433">
    <property type="entry name" value="Orn_de-COase"/>
</dbReference>
<dbReference type="SUPFAM" id="SSF51419">
    <property type="entry name" value="PLP-binding barrel"/>
    <property type="match status" value="1"/>
</dbReference>
<dbReference type="InterPro" id="IPR009006">
    <property type="entry name" value="Ala_racemase/Decarboxylase_C"/>
</dbReference>
<evidence type="ECO:0000256" key="7">
    <source>
        <dbReference type="ARBA" id="ARBA00046672"/>
    </source>
</evidence>
<dbReference type="OrthoDB" id="5034579at2759"/>
<evidence type="ECO:0000256" key="9">
    <source>
        <dbReference type="PIRSR" id="PIRSR600183-50"/>
    </source>
</evidence>
<comment type="cofactor">
    <cofactor evidence="1 9">
        <name>pyridoxal 5'-phosphate</name>
        <dbReference type="ChEBI" id="CHEBI:597326"/>
    </cofactor>
</comment>
<feature type="region of interest" description="Disordered" evidence="11">
    <location>
        <begin position="380"/>
        <end position="404"/>
    </location>
</feature>
<evidence type="ECO:0000256" key="10">
    <source>
        <dbReference type="RuleBase" id="RU003737"/>
    </source>
</evidence>
<feature type="region of interest" description="Disordered" evidence="11">
    <location>
        <begin position="128"/>
        <end position="154"/>
    </location>
</feature>
<dbReference type="AlphaFoldDB" id="A0A7J7IBE3"/>
<dbReference type="EC" id="4.1.1.17" evidence="6"/>
<dbReference type="InterPro" id="IPR022653">
    <property type="entry name" value="De-COase2_pyr-phos_BS"/>
</dbReference>
<feature type="domain" description="Orn/DAP/Arg decarboxylase 2 C-terminal" evidence="12">
    <location>
        <begin position="229"/>
        <end position="657"/>
    </location>
</feature>
<evidence type="ECO:0000256" key="3">
    <source>
        <dbReference type="ARBA" id="ARBA00022898"/>
    </source>
</evidence>
<comment type="caution">
    <text evidence="14">The sequence shown here is derived from an EMBL/GenBank/DDBJ whole genome shotgun (WGS) entry which is preliminary data.</text>
</comment>
<comment type="catalytic activity">
    <reaction evidence="8">
        <text>L-ornithine + H(+) = putrescine + CO2</text>
        <dbReference type="Rhea" id="RHEA:22964"/>
        <dbReference type="ChEBI" id="CHEBI:15378"/>
        <dbReference type="ChEBI" id="CHEBI:16526"/>
        <dbReference type="ChEBI" id="CHEBI:46911"/>
        <dbReference type="ChEBI" id="CHEBI:326268"/>
        <dbReference type="EC" id="4.1.1.17"/>
    </reaction>
</comment>
<name>A0A7J7IBE3_9RHOD</name>
<evidence type="ECO:0000313" key="15">
    <source>
        <dbReference type="Proteomes" id="UP000530660"/>
    </source>
</evidence>
<comment type="subunit">
    <text evidence="7">Homodimer. Only the dimer is catalytically active, as the active sites are constructed of residues from both monomers.</text>
</comment>
<feature type="region of interest" description="Disordered" evidence="11">
    <location>
        <begin position="725"/>
        <end position="757"/>
    </location>
</feature>
<organism evidence="14 15">
    <name type="scientific">Cyanidiococcus yangmingshanensis</name>
    <dbReference type="NCBI Taxonomy" id="2690220"/>
    <lineage>
        <taxon>Eukaryota</taxon>
        <taxon>Rhodophyta</taxon>
        <taxon>Bangiophyceae</taxon>
        <taxon>Cyanidiales</taxon>
        <taxon>Cyanidiaceae</taxon>
        <taxon>Cyanidiococcus</taxon>
    </lineage>
</organism>
<dbReference type="SUPFAM" id="SSF50621">
    <property type="entry name" value="Alanine racemase C-terminal domain-like"/>
    <property type="match status" value="1"/>
</dbReference>
<evidence type="ECO:0000256" key="8">
    <source>
        <dbReference type="ARBA" id="ARBA00049127"/>
    </source>
</evidence>
<feature type="domain" description="Orn/DAP/Arg decarboxylase 2 N-terminal" evidence="13">
    <location>
        <begin position="233"/>
        <end position="358"/>
    </location>
</feature>
<feature type="compositionally biased region" description="Low complexity" evidence="11">
    <location>
        <begin position="384"/>
        <end position="404"/>
    </location>
</feature>
<dbReference type="GO" id="GO:0004586">
    <property type="term" value="F:ornithine decarboxylase activity"/>
    <property type="evidence" value="ECO:0007669"/>
    <property type="project" value="UniProtKB-EC"/>
</dbReference>
<dbReference type="PROSITE" id="PS00879">
    <property type="entry name" value="ODR_DC_2_2"/>
    <property type="match status" value="1"/>
</dbReference>
<dbReference type="Gene3D" id="3.20.20.10">
    <property type="entry name" value="Alanine racemase"/>
    <property type="match status" value="1"/>
</dbReference>
<dbReference type="InterPro" id="IPR029066">
    <property type="entry name" value="PLP-binding_barrel"/>
</dbReference>
<feature type="compositionally biased region" description="Polar residues" evidence="11">
    <location>
        <begin position="725"/>
        <end position="737"/>
    </location>
</feature>
<proteinExistence type="inferred from homology"/>
<sequence length="757" mass="81269">MVVGEALRCRPRALCQHRSRKMTRTYLRSLAHSFRGHGIGYTPPISPGALRKSGFGRPVRRSVSDQVTQNLRQQQLLSRSRHVSGPLDPSEEDFLERIMTAMPGASVDRLVLPEVSLFGELRSRTDETVTDGLGASGQPESGTCAADSEATQPGFSETDCWTDEAEMIMQSDPGLETSATPDGHHIGGDHTISPSAAAMAAYARAIITGKPTASHAQYTRLSPDLSAFYVVDLGHVARQYWQFRRLLPRVRPHYAVKCNPDRSIVAVLAALGCGFDCASRTEIDLVMETCAALATSGKEKGIAVGGVGFGGLGVDPRRIVYANPCKAPQQVRYALEKYGVSLMTFDNELELYKVRDVYWAACKAAGTGLGSPGGHHGCVSGNTSPSGFHSSHGSASNNSSNNNQNSIPVPRLLLRIATHDQDSLCPLSSKYGTSLEDVPELLRVARELGVRVVGVAFHVGSGARSFAAYYQALQDARKVFDQAELILGEPMSILDIGGGFPAHDGDAPITFPEIASRLGPALEELFPASSGVDVIAEPGRYFVGAAQILVTQVISARPKHAERNMKETATGSRGMDYYIGDGMYGSFKDAALLGVTFTPRLLLPEPVTPHAAETGVLHPVRCTIFGPTCDSLDVVRRDVILPQPLQIGDWLWWTGMGAYTLSLAGGFNGFTPPPCFYVCGMSPSSSYALVWGRNQEAESVTAELVTLRRLAVQQRLRWTRLFSAQSKAGSKTSTSGERVSASEAAHPNEGSPSASDT</sequence>
<dbReference type="InterPro" id="IPR000183">
    <property type="entry name" value="Orn/DAP/Arg_de-COase"/>
</dbReference>
<keyword evidence="15" id="KW-1185">Reference proteome</keyword>
<keyword evidence="3 9" id="KW-0663">Pyridoxal phosphate</keyword>
<dbReference type="GO" id="GO:0033387">
    <property type="term" value="P:putrescine biosynthetic process from arginine, via ornithine"/>
    <property type="evidence" value="ECO:0007669"/>
    <property type="project" value="TreeGrafter"/>
</dbReference>
<dbReference type="InterPro" id="IPR022643">
    <property type="entry name" value="De-COase2_C"/>
</dbReference>
<dbReference type="CDD" id="cd00622">
    <property type="entry name" value="PLPDE_III_ODC"/>
    <property type="match status" value="1"/>
</dbReference>
<evidence type="ECO:0000256" key="6">
    <source>
        <dbReference type="ARBA" id="ARBA00034138"/>
    </source>
</evidence>
<dbReference type="PROSITE" id="PS00878">
    <property type="entry name" value="ODR_DC_2_1"/>
    <property type="match status" value="1"/>
</dbReference>
<accession>A0A7J7IBE3</accession>
<dbReference type="Gene3D" id="2.40.37.10">
    <property type="entry name" value="Lyase, Ornithine Decarboxylase, Chain A, domain 1"/>
    <property type="match status" value="1"/>
</dbReference>
<dbReference type="Pfam" id="PF02784">
    <property type="entry name" value="Orn_Arg_deC_N"/>
    <property type="match status" value="2"/>
</dbReference>
<dbReference type="PANTHER" id="PTHR11482:SF6">
    <property type="entry name" value="ORNITHINE DECARBOXYLASE 1-RELATED"/>
    <property type="match status" value="1"/>
</dbReference>
<comment type="pathway">
    <text evidence="5">Amine and polyamine biosynthesis; putrescine biosynthesis via L-ornithine pathway; putrescine from L-ornithine: step 1/1.</text>
</comment>
<dbReference type="EMBL" id="VWRR01000020">
    <property type="protein sequence ID" value="KAF6000406.1"/>
    <property type="molecule type" value="Genomic_DNA"/>
</dbReference>
<reference evidence="14 15" key="1">
    <citation type="journal article" date="2020" name="J. Phycol.">
        <title>Comparative genome analysis reveals Cyanidiococcus gen. nov., a new extremophilic red algal genus sister to Cyanidioschyzon (Cyanidioschyzonaceae, Rhodophyta).</title>
        <authorList>
            <person name="Liu S.-L."/>
            <person name="Chiang Y.-R."/>
            <person name="Yoon H.S."/>
            <person name="Fu H.-Y."/>
        </authorList>
    </citation>
    <scope>NUCLEOTIDE SEQUENCE [LARGE SCALE GENOMIC DNA]</scope>
    <source>
        <strain evidence="14 15">THAL066</strain>
    </source>
</reference>
<dbReference type="PANTHER" id="PTHR11482">
    <property type="entry name" value="ARGININE/DIAMINOPIMELATE/ORNITHINE DECARBOXYLASE"/>
    <property type="match status" value="1"/>
</dbReference>
<protein>
    <recommendedName>
        <fullName evidence="6">ornithine decarboxylase</fullName>
        <ecNumber evidence="6">4.1.1.17</ecNumber>
    </recommendedName>
</protein>
<dbReference type="InterPro" id="IPR022657">
    <property type="entry name" value="De-COase2_CS"/>
</dbReference>
<dbReference type="PRINTS" id="PR01179">
    <property type="entry name" value="ODADCRBXLASE"/>
</dbReference>